<dbReference type="PANTHER" id="PTHR43020:SF2">
    <property type="entry name" value="MITOCHONDRIAL TRNA METHYLTHIOTRANSFERASE CDK5RAP1"/>
    <property type="match status" value="1"/>
</dbReference>
<comment type="cofactor">
    <cofactor evidence="1">
        <name>[4Fe-4S] cluster</name>
        <dbReference type="ChEBI" id="CHEBI:49883"/>
    </cofactor>
</comment>
<dbReference type="GO" id="GO:0005739">
    <property type="term" value="C:mitochondrion"/>
    <property type="evidence" value="ECO:0007669"/>
    <property type="project" value="TreeGrafter"/>
</dbReference>
<dbReference type="PROSITE" id="PS51918">
    <property type="entry name" value="RADICAL_SAM"/>
    <property type="match status" value="1"/>
</dbReference>
<dbReference type="InterPro" id="IPR038135">
    <property type="entry name" value="Methylthiotransferase_N_sf"/>
</dbReference>
<evidence type="ECO:0000256" key="5">
    <source>
        <dbReference type="ARBA" id="ARBA00022723"/>
    </source>
</evidence>
<dbReference type="SFLD" id="SFLDF00413">
    <property type="entry name" value="CDK5RAP1"/>
    <property type="match status" value="1"/>
</dbReference>
<dbReference type="PROSITE" id="PS51449">
    <property type="entry name" value="MTTASE_N"/>
    <property type="match status" value="1"/>
</dbReference>
<dbReference type="PANTHER" id="PTHR43020">
    <property type="entry name" value="CDK5 REGULATORY SUBUNIT-ASSOCIATED PROTEIN 1"/>
    <property type="match status" value="1"/>
</dbReference>
<feature type="domain" description="TRAM" evidence="10">
    <location>
        <begin position="512"/>
        <end position="587"/>
    </location>
</feature>
<evidence type="ECO:0000256" key="7">
    <source>
        <dbReference type="ARBA" id="ARBA00023014"/>
    </source>
</evidence>
<evidence type="ECO:0000259" key="10">
    <source>
        <dbReference type="PROSITE" id="PS50926"/>
    </source>
</evidence>
<keyword evidence="3" id="KW-0004">4Fe-4S</keyword>
<dbReference type="Pfam" id="PF00919">
    <property type="entry name" value="UPF0004"/>
    <property type="match status" value="1"/>
</dbReference>
<gene>
    <name evidence="13" type="ORF">PV327_010801</name>
</gene>
<dbReference type="AlphaFoldDB" id="A0AA39C875"/>
<dbReference type="Pfam" id="PF04055">
    <property type="entry name" value="Radical_SAM"/>
    <property type="match status" value="1"/>
</dbReference>
<dbReference type="InterPro" id="IPR058240">
    <property type="entry name" value="rSAM_sf"/>
</dbReference>
<comment type="similarity">
    <text evidence="2">Belongs to the methylthiotransferase family. MiaB subfamily.</text>
</comment>
<dbReference type="GO" id="GO:0080090">
    <property type="term" value="P:regulation of primary metabolic process"/>
    <property type="evidence" value="ECO:0007669"/>
    <property type="project" value="UniProtKB-ARBA"/>
</dbReference>
<dbReference type="InterPro" id="IPR005839">
    <property type="entry name" value="Methylthiotransferase"/>
</dbReference>
<evidence type="ECO:0000256" key="2">
    <source>
        <dbReference type="ARBA" id="ARBA00009815"/>
    </source>
</evidence>
<dbReference type="NCBIfam" id="TIGR00089">
    <property type="entry name" value="MiaB/RimO family radical SAM methylthiotransferase"/>
    <property type="match status" value="1"/>
</dbReference>
<comment type="function">
    <text evidence="8">Potential regulator of CDK5 activity.</text>
</comment>
<keyword evidence="5" id="KW-0479">Metal-binding</keyword>
<dbReference type="GO" id="GO:0035597">
    <property type="term" value="F:tRNA-2-methylthio-N(6)-dimethylallyladenosine(37) synthase activity"/>
    <property type="evidence" value="ECO:0007669"/>
    <property type="project" value="TreeGrafter"/>
</dbReference>
<evidence type="ECO:0000256" key="4">
    <source>
        <dbReference type="ARBA" id="ARBA00022691"/>
    </source>
</evidence>
<comment type="caution">
    <text evidence="13">The sequence shown here is derived from an EMBL/GenBank/DDBJ whole genome shotgun (WGS) entry which is preliminary data.</text>
</comment>
<accession>A0AA39C875</accession>
<evidence type="ECO:0000256" key="8">
    <source>
        <dbReference type="ARBA" id="ARBA00053923"/>
    </source>
</evidence>
<evidence type="ECO:0000256" key="3">
    <source>
        <dbReference type="ARBA" id="ARBA00022485"/>
    </source>
</evidence>
<evidence type="ECO:0000313" key="13">
    <source>
        <dbReference type="EMBL" id="KAK0159716.1"/>
    </source>
</evidence>
<reference evidence="13" key="1">
    <citation type="journal article" date="2023" name="bioRxiv">
        <title>Scaffold-level genome assemblies of two parasitoid biocontrol wasps reveal the parthenogenesis mechanism and an associated novel virus.</title>
        <authorList>
            <person name="Inwood S."/>
            <person name="Skelly J."/>
            <person name="Guhlin J."/>
            <person name="Harrop T."/>
            <person name="Goldson S."/>
            <person name="Dearden P."/>
        </authorList>
    </citation>
    <scope>NUCLEOTIDE SEQUENCE</scope>
    <source>
        <strain evidence="13">Lincoln</strain>
        <tissue evidence="13">Whole body</tissue>
    </source>
</reference>
<evidence type="ECO:0000256" key="6">
    <source>
        <dbReference type="ARBA" id="ARBA00023004"/>
    </source>
</evidence>
<keyword evidence="14" id="KW-1185">Reference proteome</keyword>
<evidence type="ECO:0000256" key="9">
    <source>
        <dbReference type="ARBA" id="ARBA00074452"/>
    </source>
</evidence>
<proteinExistence type="inferred from homology"/>
<dbReference type="GO" id="GO:0046872">
    <property type="term" value="F:metal ion binding"/>
    <property type="evidence" value="ECO:0007669"/>
    <property type="project" value="UniProtKB-KW"/>
</dbReference>
<dbReference type="GO" id="GO:0051539">
    <property type="term" value="F:4 iron, 4 sulfur cluster binding"/>
    <property type="evidence" value="ECO:0007669"/>
    <property type="project" value="UniProtKB-KW"/>
</dbReference>
<reference evidence="13" key="2">
    <citation type="submission" date="2023-03" db="EMBL/GenBank/DDBJ databases">
        <authorList>
            <person name="Inwood S.N."/>
            <person name="Skelly J.G."/>
            <person name="Guhlin J."/>
            <person name="Harrop T.W.R."/>
            <person name="Goldson S.G."/>
            <person name="Dearden P.K."/>
        </authorList>
    </citation>
    <scope>NUCLEOTIDE SEQUENCE</scope>
    <source>
        <strain evidence="13">Lincoln</strain>
        <tissue evidence="13">Whole body</tissue>
    </source>
</reference>
<dbReference type="InterPro" id="IPR013848">
    <property type="entry name" value="Methylthiotransferase_N"/>
</dbReference>
<keyword evidence="6" id="KW-0408">Iron</keyword>
<dbReference type="EMBL" id="JAQQBR010001836">
    <property type="protein sequence ID" value="KAK0159716.1"/>
    <property type="molecule type" value="Genomic_DNA"/>
</dbReference>
<dbReference type="SFLD" id="SFLDG01061">
    <property type="entry name" value="methylthiotransferase"/>
    <property type="match status" value="1"/>
</dbReference>
<protein>
    <recommendedName>
        <fullName evidence="9">CDK5RAP1-like protein</fullName>
    </recommendedName>
</protein>
<dbReference type="InterPro" id="IPR002792">
    <property type="entry name" value="TRAM_dom"/>
</dbReference>
<evidence type="ECO:0000256" key="1">
    <source>
        <dbReference type="ARBA" id="ARBA00001966"/>
    </source>
</evidence>
<dbReference type="SFLD" id="SFLDS00029">
    <property type="entry name" value="Radical_SAM"/>
    <property type="match status" value="1"/>
</dbReference>
<dbReference type="FunFam" id="3.80.30.20:FF:000003">
    <property type="entry name" value="CDK5 regulatory subunit-associated protein 1"/>
    <property type="match status" value="1"/>
</dbReference>
<dbReference type="PROSITE" id="PS01278">
    <property type="entry name" value="MTTASE_RADICAL"/>
    <property type="match status" value="1"/>
</dbReference>
<dbReference type="InterPro" id="IPR020612">
    <property type="entry name" value="Methylthiotransferase_CS"/>
</dbReference>
<dbReference type="SFLD" id="SFLDG01082">
    <property type="entry name" value="B12-binding_domain_containing"/>
    <property type="match status" value="1"/>
</dbReference>
<keyword evidence="4" id="KW-0949">S-adenosyl-L-methionine</keyword>
<dbReference type="Gene3D" id="3.80.30.20">
    <property type="entry name" value="tm_1862 like domain"/>
    <property type="match status" value="1"/>
</dbReference>
<dbReference type="InterPro" id="IPR007197">
    <property type="entry name" value="rSAM"/>
</dbReference>
<sequence>MMEVLNKLKYVINSRNILLHISNKLQILRVNSLKRYQSSSNHSIKLGEKSTSMIKGQTNNNKKWDLSTGPDLADFILANSNKLINSPSTKKNESKHPYLSNNLGPVQTVYFDIYGCQMNVNDTEIIWSILKEKNYKRTEEIENADIILIVTCAIRDSAEQKIVGRLSQINKLKEKRKYMRSAIPLKIGLLGCMAERLKNKILEEHKMVDIVAGPDAYRDLPRLLSIAENNNQAINVALSFDETYADVMPIRLNPDSISAYVSIMRGCDNMCTYCIVPFVRGRERSRPVASILDEIRQLSDQGIKEVTLLGQNVNSYRDLSESKFFNVQNNNTTMAQGFKTVYKNKIGGLRFSDLLDKVSQIDPEMRIRFTSPHPKDFPDEVLHLIAARSNICNHIHLPAQSGNSAVLERMRRGYTRESYLELVNHIRNIIPDIKFSSDFIAGFCGETDEEFNDTLTLIQSVQYHTAYLFQYSMREKTTAYRRFTDDISPAVKLERLQKMVTLYRTQAENLNRHQVGTHQLVLIEGPSRRSVDILQGRSDGNTRVLIPNSAIPTHNYDDPPRKIKSGDFIVAQICGSNSNSLTGIPLYHSSISSYSHNNNNNNYNYNKTNNNNCYYNTDSINNNTDNCNRIN</sequence>
<organism evidence="13 14">
    <name type="scientific">Microctonus hyperodae</name>
    <name type="common">Parasitoid wasp</name>
    <dbReference type="NCBI Taxonomy" id="165561"/>
    <lineage>
        <taxon>Eukaryota</taxon>
        <taxon>Metazoa</taxon>
        <taxon>Ecdysozoa</taxon>
        <taxon>Arthropoda</taxon>
        <taxon>Hexapoda</taxon>
        <taxon>Insecta</taxon>
        <taxon>Pterygota</taxon>
        <taxon>Neoptera</taxon>
        <taxon>Endopterygota</taxon>
        <taxon>Hymenoptera</taxon>
        <taxon>Apocrita</taxon>
        <taxon>Ichneumonoidea</taxon>
        <taxon>Braconidae</taxon>
        <taxon>Euphorinae</taxon>
        <taxon>Microctonus</taxon>
    </lineage>
</organism>
<name>A0AA39C875_MICHY</name>
<evidence type="ECO:0000313" key="14">
    <source>
        <dbReference type="Proteomes" id="UP001168972"/>
    </source>
</evidence>
<dbReference type="SUPFAM" id="SSF102114">
    <property type="entry name" value="Radical SAM enzymes"/>
    <property type="match status" value="1"/>
</dbReference>
<dbReference type="NCBIfam" id="TIGR01574">
    <property type="entry name" value="miaB-methiolase"/>
    <property type="match status" value="1"/>
</dbReference>
<dbReference type="SFLD" id="SFLDF00273">
    <property type="entry name" value="(dimethylallyl)adenosine_tRNA"/>
    <property type="match status" value="1"/>
</dbReference>
<dbReference type="GO" id="GO:0005829">
    <property type="term" value="C:cytosol"/>
    <property type="evidence" value="ECO:0007669"/>
    <property type="project" value="TreeGrafter"/>
</dbReference>
<evidence type="ECO:0000259" key="11">
    <source>
        <dbReference type="PROSITE" id="PS51449"/>
    </source>
</evidence>
<keyword evidence="7" id="KW-0411">Iron-sulfur</keyword>
<feature type="domain" description="Radical SAM core" evidence="12">
    <location>
        <begin position="253"/>
        <end position="509"/>
    </location>
</feature>
<dbReference type="InterPro" id="IPR023404">
    <property type="entry name" value="rSAM_horseshoe"/>
</dbReference>
<dbReference type="InterPro" id="IPR006463">
    <property type="entry name" value="MiaB_methiolase"/>
</dbReference>
<evidence type="ECO:0000259" key="12">
    <source>
        <dbReference type="PROSITE" id="PS51918"/>
    </source>
</evidence>
<dbReference type="InterPro" id="IPR006638">
    <property type="entry name" value="Elp3/MiaA/NifB-like_rSAM"/>
</dbReference>
<dbReference type="SMART" id="SM00729">
    <property type="entry name" value="Elp3"/>
    <property type="match status" value="1"/>
</dbReference>
<dbReference type="PROSITE" id="PS50926">
    <property type="entry name" value="TRAM"/>
    <property type="match status" value="1"/>
</dbReference>
<dbReference type="Gene3D" id="3.40.50.12160">
    <property type="entry name" value="Methylthiotransferase, N-terminal domain"/>
    <property type="match status" value="1"/>
</dbReference>
<dbReference type="GO" id="GO:0060255">
    <property type="term" value="P:regulation of macromolecule metabolic process"/>
    <property type="evidence" value="ECO:0007669"/>
    <property type="project" value="UniProtKB-ARBA"/>
</dbReference>
<dbReference type="Proteomes" id="UP001168972">
    <property type="component" value="Unassembled WGS sequence"/>
</dbReference>
<feature type="domain" description="MTTase N-terminal" evidence="11">
    <location>
        <begin position="107"/>
        <end position="229"/>
    </location>
</feature>
<dbReference type="FunFam" id="3.40.50.12160:FF:000003">
    <property type="entry name" value="CDK5 regulatory subunit-associated protein 1"/>
    <property type="match status" value="1"/>
</dbReference>